<gene>
    <name evidence="1" type="ORF">LCGC14_1437950</name>
</gene>
<accession>A0A0F9JLJ6</accession>
<dbReference type="AlphaFoldDB" id="A0A0F9JLJ6"/>
<proteinExistence type="predicted"/>
<organism evidence="1">
    <name type="scientific">marine sediment metagenome</name>
    <dbReference type="NCBI Taxonomy" id="412755"/>
    <lineage>
        <taxon>unclassified sequences</taxon>
        <taxon>metagenomes</taxon>
        <taxon>ecological metagenomes</taxon>
    </lineage>
</organism>
<comment type="caution">
    <text evidence="1">The sequence shown here is derived from an EMBL/GenBank/DDBJ whole genome shotgun (WGS) entry which is preliminary data.</text>
</comment>
<evidence type="ECO:0000313" key="1">
    <source>
        <dbReference type="EMBL" id="KKM70719.1"/>
    </source>
</evidence>
<protein>
    <submittedName>
        <fullName evidence="1">Uncharacterized protein</fullName>
    </submittedName>
</protein>
<sequence length="60" mass="7281">MKGLQLTKEGFEDEWWKLVQTGLAYVKAYHDLEEWHFEKFGEFRYASYVSFANTRSKKKK</sequence>
<name>A0A0F9JLJ6_9ZZZZ</name>
<reference evidence="1" key="1">
    <citation type="journal article" date="2015" name="Nature">
        <title>Complex archaea that bridge the gap between prokaryotes and eukaryotes.</title>
        <authorList>
            <person name="Spang A."/>
            <person name="Saw J.H."/>
            <person name="Jorgensen S.L."/>
            <person name="Zaremba-Niedzwiedzka K."/>
            <person name="Martijn J."/>
            <person name="Lind A.E."/>
            <person name="van Eijk R."/>
            <person name="Schleper C."/>
            <person name="Guy L."/>
            <person name="Ettema T.J."/>
        </authorList>
    </citation>
    <scope>NUCLEOTIDE SEQUENCE</scope>
</reference>
<dbReference type="EMBL" id="LAZR01009765">
    <property type="protein sequence ID" value="KKM70719.1"/>
    <property type="molecule type" value="Genomic_DNA"/>
</dbReference>